<organism evidence="2 3">
    <name type="scientific">Drosophila busckii</name>
    <name type="common">Fruit fly</name>
    <dbReference type="NCBI Taxonomy" id="30019"/>
    <lineage>
        <taxon>Eukaryota</taxon>
        <taxon>Metazoa</taxon>
        <taxon>Ecdysozoa</taxon>
        <taxon>Arthropoda</taxon>
        <taxon>Hexapoda</taxon>
        <taxon>Insecta</taxon>
        <taxon>Pterygota</taxon>
        <taxon>Neoptera</taxon>
        <taxon>Endopterygota</taxon>
        <taxon>Diptera</taxon>
        <taxon>Brachycera</taxon>
        <taxon>Muscomorpha</taxon>
        <taxon>Ephydroidea</taxon>
        <taxon>Drosophilidae</taxon>
        <taxon>Drosophila</taxon>
    </lineage>
</organism>
<dbReference type="AlphaFoldDB" id="A0A0M4E710"/>
<evidence type="ECO:0000313" key="2">
    <source>
        <dbReference type="EMBL" id="ALC38465.1"/>
    </source>
</evidence>
<feature type="transmembrane region" description="Helical" evidence="1">
    <location>
        <begin position="13"/>
        <end position="33"/>
    </location>
</feature>
<keyword evidence="1" id="KW-0812">Transmembrane</keyword>
<proteinExistence type="predicted"/>
<keyword evidence="1" id="KW-0472">Membrane</keyword>
<keyword evidence="3" id="KW-1185">Reference proteome</keyword>
<gene>
    <name evidence="2" type="ORF">Dbus_chr2Lg550</name>
</gene>
<sequence length="37" mass="4429">MHTTLVMYKQFKVIFNLIKLLAACQLDCLLLALRYWN</sequence>
<protein>
    <submittedName>
        <fullName evidence="2">CG42367</fullName>
    </submittedName>
</protein>
<keyword evidence="1" id="KW-1133">Transmembrane helix</keyword>
<evidence type="ECO:0000256" key="1">
    <source>
        <dbReference type="SAM" id="Phobius"/>
    </source>
</evidence>
<evidence type="ECO:0000313" key="3">
    <source>
        <dbReference type="Proteomes" id="UP000494163"/>
    </source>
</evidence>
<dbReference type="Proteomes" id="UP000494163">
    <property type="component" value="Chromosome 2L"/>
</dbReference>
<reference evidence="2 3" key="1">
    <citation type="submission" date="2015-08" db="EMBL/GenBank/DDBJ databases">
        <title>Ancestral chromatin configuration constrains chromatin evolution on differentiating sex chromosomes in Drosophila.</title>
        <authorList>
            <person name="Zhou Q."/>
            <person name="Bachtrog D."/>
        </authorList>
    </citation>
    <scope>NUCLEOTIDE SEQUENCE [LARGE SCALE GENOMIC DNA]</scope>
    <source>
        <tissue evidence="2">Whole larvae</tissue>
    </source>
</reference>
<dbReference type="EMBL" id="CP012523">
    <property type="protein sequence ID" value="ALC38465.1"/>
    <property type="molecule type" value="Genomic_DNA"/>
</dbReference>
<name>A0A0M4E710_DROBS</name>
<accession>A0A0M4E710</accession>